<feature type="compositionally biased region" description="Basic and acidic residues" evidence="1">
    <location>
        <begin position="70"/>
        <end position="81"/>
    </location>
</feature>
<dbReference type="EMBL" id="CP121682">
    <property type="protein sequence ID" value="WGD39035.1"/>
    <property type="molecule type" value="Genomic_DNA"/>
</dbReference>
<evidence type="ECO:0000313" key="3">
    <source>
        <dbReference type="Proteomes" id="UP001216440"/>
    </source>
</evidence>
<dbReference type="RefSeq" id="WP_279331958.1">
    <property type="nucleotide sequence ID" value="NZ_CP121682.1"/>
</dbReference>
<evidence type="ECO:0000313" key="2">
    <source>
        <dbReference type="EMBL" id="WGD39035.1"/>
    </source>
</evidence>
<feature type="region of interest" description="Disordered" evidence="1">
    <location>
        <begin position="70"/>
        <end position="115"/>
    </location>
</feature>
<gene>
    <name evidence="2" type="ORF">PYS65_01970</name>
</gene>
<protein>
    <submittedName>
        <fullName evidence="2">Uncharacterized protein</fullName>
    </submittedName>
</protein>
<evidence type="ECO:0000256" key="1">
    <source>
        <dbReference type="SAM" id="MobiDB-lite"/>
    </source>
</evidence>
<organism evidence="2 3">
    <name type="scientific">Streptomyces cathayae</name>
    <dbReference type="NCBI Taxonomy" id="3031124"/>
    <lineage>
        <taxon>Bacteria</taxon>
        <taxon>Bacillati</taxon>
        <taxon>Actinomycetota</taxon>
        <taxon>Actinomycetes</taxon>
        <taxon>Kitasatosporales</taxon>
        <taxon>Streptomycetaceae</taxon>
        <taxon>Streptomyces</taxon>
    </lineage>
</organism>
<keyword evidence="3" id="KW-1185">Reference proteome</keyword>
<name>A0ABY8JT57_9ACTN</name>
<reference evidence="2 3" key="1">
    <citation type="submission" date="2023-03" db="EMBL/GenBank/DDBJ databases">
        <authorList>
            <person name="Mo P."/>
        </authorList>
    </citation>
    <scope>NUCLEOTIDE SEQUENCE [LARGE SCALE GENOMIC DNA]</scope>
    <source>
        <strain evidence="2 3">HUAS 5</strain>
    </source>
</reference>
<proteinExistence type="predicted"/>
<dbReference type="Proteomes" id="UP001216440">
    <property type="component" value="Chromosome"/>
</dbReference>
<feature type="compositionally biased region" description="Gly residues" evidence="1">
    <location>
        <begin position="95"/>
        <end position="105"/>
    </location>
</feature>
<sequence>MLLRPAHLGRANAFALLRLLPMSDRDTDVELLTLRHRLSVPERQLGEEKVGFSPSDRAFPVALPYRLPGRTDDVLGKDDVAGRGGRRGSTSRLRQGGGQGAGRGQDGARAAESAV</sequence>
<accession>A0ABY8JT57</accession>